<dbReference type="GO" id="GO:0003700">
    <property type="term" value="F:DNA-binding transcription factor activity"/>
    <property type="evidence" value="ECO:0007669"/>
    <property type="project" value="InterPro"/>
</dbReference>
<sequence>MLHFPGLSRAPPRSSRSNNYTNPMATARRKKAPKKATSAPKETTPAPKPAAKTPRPKRTPPVPKTAAPKRKESCSSSTSSRISSCSNTSTHRQNQMGLSYAGMIIVALRNSNMVTTSTFFDRALSLQGIYKFLLAHVRTFQEMNPLQWEHVQRVLRHTLSQTSYFRRVVLDSEGKSRLIVSKTTPGRGTGWTLYPAKDETIDKALQRICKIFKEKRCNQWADHLVNRQLLGSLINGTHGWKDAFMKPLDEEGWNLPKEPTKLEPVPEEEDFQAPANEEQKPQMLQMPQQYDQAVADIMKPYVYQPFNPYEGLQPCWDPWNDPITEDPKLQPYANPYEATHTWCDPWRHLLEPAPEEQLQQEDQELVDILEPFVYEAEGCGWGDPWQQLMEPAPEELWPPGHSGYRLL</sequence>
<keyword evidence="1 2" id="KW-0238">DNA-binding</keyword>
<reference evidence="5 6" key="2">
    <citation type="journal article" date="2019" name="G3 (Bethesda)">
        <title>Hybrid Assembly of the Genome of the Entomopathogenic Nematode Steinernema carpocapsae Identifies the X-Chromosome.</title>
        <authorList>
            <person name="Serra L."/>
            <person name="Macchietto M."/>
            <person name="Macias-Munoz A."/>
            <person name="McGill C.J."/>
            <person name="Rodriguez I.M."/>
            <person name="Rodriguez B."/>
            <person name="Murad R."/>
            <person name="Mortazavi A."/>
        </authorList>
    </citation>
    <scope>NUCLEOTIDE SEQUENCE [LARGE SCALE GENOMIC DNA]</scope>
    <source>
        <strain evidence="5 6">ALL</strain>
    </source>
</reference>
<evidence type="ECO:0000256" key="1">
    <source>
        <dbReference type="ARBA" id="ARBA00023125"/>
    </source>
</evidence>
<dbReference type="EMBL" id="AZBU02000002">
    <property type="protein sequence ID" value="TKR95746.1"/>
    <property type="molecule type" value="Genomic_DNA"/>
</dbReference>
<organism evidence="5 6">
    <name type="scientific">Steinernema carpocapsae</name>
    <name type="common">Entomopathogenic nematode</name>
    <dbReference type="NCBI Taxonomy" id="34508"/>
    <lineage>
        <taxon>Eukaryota</taxon>
        <taxon>Metazoa</taxon>
        <taxon>Ecdysozoa</taxon>
        <taxon>Nematoda</taxon>
        <taxon>Chromadorea</taxon>
        <taxon>Rhabditida</taxon>
        <taxon>Tylenchina</taxon>
        <taxon>Panagrolaimomorpha</taxon>
        <taxon>Strongyloidoidea</taxon>
        <taxon>Steinernematidae</taxon>
        <taxon>Steinernema</taxon>
    </lineage>
</organism>
<feature type="region of interest" description="Disordered" evidence="3">
    <location>
        <begin position="257"/>
        <end position="282"/>
    </location>
</feature>
<name>A0A4U5PH47_STECR</name>
<reference evidence="5 6" key="1">
    <citation type="journal article" date="2015" name="Genome Biol.">
        <title>Comparative genomics of Steinernema reveals deeply conserved gene regulatory networks.</title>
        <authorList>
            <person name="Dillman A.R."/>
            <person name="Macchietto M."/>
            <person name="Porter C.F."/>
            <person name="Rogers A."/>
            <person name="Williams B."/>
            <person name="Antoshechkin I."/>
            <person name="Lee M.M."/>
            <person name="Goodwin Z."/>
            <person name="Lu X."/>
            <person name="Lewis E.E."/>
            <person name="Goodrich-Blair H."/>
            <person name="Stock S.P."/>
            <person name="Adams B.J."/>
            <person name="Sternberg P.W."/>
            <person name="Mortazavi A."/>
        </authorList>
    </citation>
    <scope>NUCLEOTIDE SEQUENCE [LARGE SCALE GENOMIC DNA]</scope>
    <source>
        <strain evidence="5 6">ALL</strain>
    </source>
</reference>
<evidence type="ECO:0000313" key="6">
    <source>
        <dbReference type="Proteomes" id="UP000298663"/>
    </source>
</evidence>
<dbReference type="InterPro" id="IPR036388">
    <property type="entry name" value="WH-like_DNA-bd_sf"/>
</dbReference>
<dbReference type="AlphaFoldDB" id="A0A4U5PH47"/>
<evidence type="ECO:0000259" key="4">
    <source>
        <dbReference type="PROSITE" id="PS50039"/>
    </source>
</evidence>
<accession>A0A4U5PH47</accession>
<comment type="caution">
    <text evidence="5">The sequence shown here is derived from an EMBL/GenBank/DDBJ whole genome shotgun (WGS) entry which is preliminary data.</text>
</comment>
<evidence type="ECO:0000256" key="3">
    <source>
        <dbReference type="SAM" id="MobiDB-lite"/>
    </source>
</evidence>
<keyword evidence="2" id="KW-0539">Nucleus</keyword>
<dbReference type="Proteomes" id="UP000298663">
    <property type="component" value="Unassembled WGS sequence"/>
</dbReference>
<keyword evidence="6" id="KW-1185">Reference proteome</keyword>
<evidence type="ECO:0000313" key="5">
    <source>
        <dbReference type="EMBL" id="TKR95746.1"/>
    </source>
</evidence>
<dbReference type="InterPro" id="IPR036390">
    <property type="entry name" value="WH_DNA-bd_sf"/>
</dbReference>
<feature type="compositionally biased region" description="Low complexity" evidence="3">
    <location>
        <begin position="35"/>
        <end position="53"/>
    </location>
</feature>
<proteinExistence type="predicted"/>
<feature type="domain" description="Fork-head" evidence="4">
    <location>
        <begin position="95"/>
        <end position="201"/>
    </location>
</feature>
<feature type="compositionally biased region" description="Low complexity" evidence="3">
    <location>
        <begin position="74"/>
        <end position="90"/>
    </location>
</feature>
<dbReference type="GO" id="GO:0043565">
    <property type="term" value="F:sequence-specific DNA binding"/>
    <property type="evidence" value="ECO:0007669"/>
    <property type="project" value="InterPro"/>
</dbReference>
<dbReference type="GO" id="GO:0005634">
    <property type="term" value="C:nucleus"/>
    <property type="evidence" value="ECO:0007669"/>
    <property type="project" value="UniProtKB-SubCell"/>
</dbReference>
<protein>
    <recommendedName>
        <fullName evidence="4">Fork-head domain-containing protein</fullName>
    </recommendedName>
</protein>
<comment type="subcellular location">
    <subcellularLocation>
        <location evidence="2">Nucleus</location>
    </subcellularLocation>
</comment>
<feature type="DNA-binding region" description="Fork-head" evidence="2">
    <location>
        <begin position="95"/>
        <end position="201"/>
    </location>
</feature>
<feature type="compositionally biased region" description="Low complexity" evidence="3">
    <location>
        <begin position="8"/>
        <end position="17"/>
    </location>
</feature>
<dbReference type="InterPro" id="IPR001766">
    <property type="entry name" value="Fork_head_dom"/>
</dbReference>
<evidence type="ECO:0000256" key="2">
    <source>
        <dbReference type="PROSITE-ProRule" id="PRU00089"/>
    </source>
</evidence>
<dbReference type="SMART" id="SM00339">
    <property type="entry name" value="FH"/>
    <property type="match status" value="1"/>
</dbReference>
<dbReference type="PROSITE" id="PS50039">
    <property type="entry name" value="FORK_HEAD_3"/>
    <property type="match status" value="1"/>
</dbReference>
<feature type="region of interest" description="Disordered" evidence="3">
    <location>
        <begin position="1"/>
        <end position="93"/>
    </location>
</feature>
<dbReference type="SUPFAM" id="SSF46785">
    <property type="entry name" value="Winged helix' DNA-binding domain"/>
    <property type="match status" value="1"/>
</dbReference>
<gene>
    <name evidence="5" type="ORF">L596_009873</name>
</gene>
<dbReference type="Gene3D" id="1.10.10.10">
    <property type="entry name" value="Winged helix-like DNA-binding domain superfamily/Winged helix DNA-binding domain"/>
    <property type="match status" value="1"/>
</dbReference>